<comment type="similarity">
    <text evidence="2">Belongs to the bacterial ribosomal protein bL32 family.</text>
</comment>
<dbReference type="PANTHER" id="PTHR21026:SF2">
    <property type="entry name" value="LARGE RIBOSOMAL SUBUNIT PROTEIN BL32M"/>
    <property type="match status" value="1"/>
</dbReference>
<evidence type="ECO:0000256" key="3">
    <source>
        <dbReference type="ARBA" id="ARBA00022946"/>
    </source>
</evidence>
<keyword evidence="9" id="KW-1185">Reference proteome</keyword>
<dbReference type="OrthoDB" id="2014905at2759"/>
<organism evidence="8 9">
    <name type="scientific">Aulographum hederae CBS 113979</name>
    <dbReference type="NCBI Taxonomy" id="1176131"/>
    <lineage>
        <taxon>Eukaryota</taxon>
        <taxon>Fungi</taxon>
        <taxon>Dikarya</taxon>
        <taxon>Ascomycota</taxon>
        <taxon>Pezizomycotina</taxon>
        <taxon>Dothideomycetes</taxon>
        <taxon>Pleosporomycetidae</taxon>
        <taxon>Aulographales</taxon>
        <taxon>Aulographaceae</taxon>
    </lineage>
</organism>
<dbReference type="InterPro" id="IPR002677">
    <property type="entry name" value="Ribosomal_bL32"/>
</dbReference>
<dbReference type="Pfam" id="PF01783">
    <property type="entry name" value="Ribosomal_L32p"/>
    <property type="match status" value="1"/>
</dbReference>
<reference evidence="8" key="1">
    <citation type="journal article" date="2020" name="Stud. Mycol.">
        <title>101 Dothideomycetes genomes: a test case for predicting lifestyles and emergence of pathogens.</title>
        <authorList>
            <person name="Haridas S."/>
            <person name="Albert R."/>
            <person name="Binder M."/>
            <person name="Bloem J."/>
            <person name="Labutti K."/>
            <person name="Salamov A."/>
            <person name="Andreopoulos B."/>
            <person name="Baker S."/>
            <person name="Barry K."/>
            <person name="Bills G."/>
            <person name="Bluhm B."/>
            <person name="Cannon C."/>
            <person name="Castanera R."/>
            <person name="Culley D."/>
            <person name="Daum C."/>
            <person name="Ezra D."/>
            <person name="Gonzalez J."/>
            <person name="Henrissat B."/>
            <person name="Kuo A."/>
            <person name="Liang C."/>
            <person name="Lipzen A."/>
            <person name="Lutzoni F."/>
            <person name="Magnuson J."/>
            <person name="Mondo S."/>
            <person name="Nolan M."/>
            <person name="Ohm R."/>
            <person name="Pangilinan J."/>
            <person name="Park H.-J."/>
            <person name="Ramirez L."/>
            <person name="Alfaro M."/>
            <person name="Sun H."/>
            <person name="Tritt A."/>
            <person name="Yoshinaga Y."/>
            <person name="Zwiers L.-H."/>
            <person name="Turgeon B."/>
            <person name="Goodwin S."/>
            <person name="Spatafora J."/>
            <person name="Crous P."/>
            <person name="Grigoriev I."/>
        </authorList>
    </citation>
    <scope>NUCLEOTIDE SEQUENCE</scope>
    <source>
        <strain evidence="8">CBS 113979</strain>
    </source>
</reference>
<dbReference type="NCBIfam" id="TIGR01031">
    <property type="entry name" value="rpmF_bact"/>
    <property type="match status" value="1"/>
</dbReference>
<proteinExistence type="inferred from homology"/>
<dbReference type="InterPro" id="IPR051991">
    <property type="entry name" value="Mitoribosomal_protein_bL32"/>
</dbReference>
<dbReference type="EMBL" id="ML977140">
    <property type="protein sequence ID" value="KAF1991109.1"/>
    <property type="molecule type" value="Genomic_DNA"/>
</dbReference>
<dbReference type="Proteomes" id="UP000800041">
    <property type="component" value="Unassembled WGS sequence"/>
</dbReference>
<evidence type="ECO:0000256" key="7">
    <source>
        <dbReference type="ARBA" id="ARBA00039935"/>
    </source>
</evidence>
<dbReference type="InterPro" id="IPR011332">
    <property type="entry name" value="Ribosomal_zn-bd"/>
</dbReference>
<evidence type="ECO:0000256" key="2">
    <source>
        <dbReference type="ARBA" id="ARBA00008560"/>
    </source>
</evidence>
<gene>
    <name evidence="8" type="ORF">K402DRAFT_400587</name>
</gene>
<keyword evidence="3" id="KW-0809">Transit peptide</keyword>
<protein>
    <recommendedName>
        <fullName evidence="7">Large ribosomal subunit protein bL32m</fullName>
    </recommendedName>
</protein>
<accession>A0A6G1HDL2</accession>
<evidence type="ECO:0000313" key="9">
    <source>
        <dbReference type="Proteomes" id="UP000800041"/>
    </source>
</evidence>
<dbReference type="PANTHER" id="PTHR21026">
    <property type="entry name" value="39S RIBOSOMAL PROTEIN L32, MITOCHONDRIAL"/>
    <property type="match status" value="1"/>
</dbReference>
<dbReference type="GO" id="GO:0005762">
    <property type="term" value="C:mitochondrial large ribosomal subunit"/>
    <property type="evidence" value="ECO:0007669"/>
    <property type="project" value="TreeGrafter"/>
</dbReference>
<evidence type="ECO:0000313" key="8">
    <source>
        <dbReference type="EMBL" id="KAF1991109.1"/>
    </source>
</evidence>
<comment type="subcellular location">
    <subcellularLocation>
        <location evidence="1">Mitochondrion</location>
    </subcellularLocation>
</comment>
<sequence length="142" mass="15958">MALRQLSSSPLQNLLSPLVNAAPFRAPILRFRIPIPIPSAALRYPTGAIISVTTLLGEIWDSVLRAVPKKKVSHMKRRHRQNANKGLKDVTELTRCPGCGRAKRAHILCPYCVIAIKKKLSNVNVPGIARKEKKQWEWKGHR</sequence>
<dbReference type="GO" id="GO:0006412">
    <property type="term" value="P:translation"/>
    <property type="evidence" value="ECO:0007669"/>
    <property type="project" value="InterPro"/>
</dbReference>
<dbReference type="GO" id="GO:0003735">
    <property type="term" value="F:structural constituent of ribosome"/>
    <property type="evidence" value="ECO:0007669"/>
    <property type="project" value="InterPro"/>
</dbReference>
<dbReference type="SUPFAM" id="SSF57829">
    <property type="entry name" value="Zn-binding ribosomal proteins"/>
    <property type="match status" value="1"/>
</dbReference>
<dbReference type="HAMAP" id="MF_00340">
    <property type="entry name" value="Ribosomal_bL32"/>
    <property type="match status" value="1"/>
</dbReference>
<name>A0A6G1HDL2_9PEZI</name>
<evidence type="ECO:0000256" key="4">
    <source>
        <dbReference type="ARBA" id="ARBA00022980"/>
    </source>
</evidence>
<dbReference type="AlphaFoldDB" id="A0A6G1HDL2"/>
<keyword evidence="4" id="KW-0689">Ribosomal protein</keyword>
<evidence type="ECO:0000256" key="5">
    <source>
        <dbReference type="ARBA" id="ARBA00023128"/>
    </source>
</evidence>
<keyword evidence="6" id="KW-0687">Ribonucleoprotein</keyword>
<keyword evidence="5" id="KW-0496">Mitochondrion</keyword>
<evidence type="ECO:0000256" key="6">
    <source>
        <dbReference type="ARBA" id="ARBA00023274"/>
    </source>
</evidence>
<evidence type="ECO:0000256" key="1">
    <source>
        <dbReference type="ARBA" id="ARBA00004173"/>
    </source>
</evidence>